<evidence type="ECO:0000256" key="5">
    <source>
        <dbReference type="ARBA" id="ARBA00022741"/>
    </source>
</evidence>
<dbReference type="GO" id="GO:0008360">
    <property type="term" value="P:regulation of cell shape"/>
    <property type="evidence" value="ECO:0007669"/>
    <property type="project" value="UniProtKB-KW"/>
</dbReference>
<dbReference type="GO" id="GO:0051301">
    <property type="term" value="P:cell division"/>
    <property type="evidence" value="ECO:0007669"/>
    <property type="project" value="UniProtKB-KW"/>
</dbReference>
<keyword evidence="7 8" id="KW-0961">Cell wall biogenesis/degradation</keyword>
<dbReference type="STRING" id="1517416.IDAT_05040"/>
<reference evidence="11 12" key="1">
    <citation type="submission" date="2014-06" db="EMBL/GenBank/DDBJ databases">
        <title>Draft genome sequence of Idiomarina sp. MCCC 1A10513.</title>
        <authorList>
            <person name="Du J."/>
            <person name="Lai Q."/>
            <person name="Shao Z."/>
        </authorList>
    </citation>
    <scope>NUCLEOTIDE SEQUENCE [LARGE SCALE GENOMIC DNA]</scope>
    <source>
        <strain evidence="11 12">MCCC 1A10513</strain>
    </source>
</reference>
<keyword evidence="7 8" id="KW-0131">Cell cycle</keyword>
<dbReference type="Gene3D" id="3.40.1190.10">
    <property type="entry name" value="Mur-like, catalytic domain"/>
    <property type="match status" value="1"/>
</dbReference>
<protein>
    <recommendedName>
        <fullName evidence="7 8">UDP-N-acetylmuramoylalanine--D-glutamate ligase</fullName>
        <ecNumber evidence="7 8">6.3.2.9</ecNumber>
    </recommendedName>
    <alternativeName>
        <fullName evidence="7">D-glutamic acid-adding enzyme</fullName>
    </alternativeName>
    <alternativeName>
        <fullName evidence="7">UDP-N-acetylmuramoyl-L-alanyl-D-glutamate synthetase</fullName>
    </alternativeName>
</protein>
<dbReference type="eggNOG" id="COG0771">
    <property type="taxonomic scope" value="Bacteria"/>
</dbReference>
<evidence type="ECO:0000256" key="2">
    <source>
        <dbReference type="ARBA" id="ARBA00004752"/>
    </source>
</evidence>
<dbReference type="Pfam" id="PF21799">
    <property type="entry name" value="MurD-like_N"/>
    <property type="match status" value="1"/>
</dbReference>
<feature type="domain" description="Mur ligase C-terminal" evidence="9">
    <location>
        <begin position="314"/>
        <end position="427"/>
    </location>
</feature>
<evidence type="ECO:0000313" key="11">
    <source>
        <dbReference type="EMBL" id="KFZ29045.1"/>
    </source>
</evidence>
<dbReference type="GO" id="GO:0009252">
    <property type="term" value="P:peptidoglycan biosynthetic process"/>
    <property type="evidence" value="ECO:0007669"/>
    <property type="project" value="UniProtKB-UniRule"/>
</dbReference>
<gene>
    <name evidence="7" type="primary">murD</name>
    <name evidence="11" type="ORF">IDAT_05040</name>
</gene>
<keyword evidence="7 8" id="KW-0132">Cell division</keyword>
<evidence type="ECO:0000256" key="1">
    <source>
        <dbReference type="ARBA" id="ARBA00004496"/>
    </source>
</evidence>
<dbReference type="GO" id="GO:0008764">
    <property type="term" value="F:UDP-N-acetylmuramoylalanine-D-glutamate ligase activity"/>
    <property type="evidence" value="ECO:0007669"/>
    <property type="project" value="UniProtKB-UniRule"/>
</dbReference>
<dbReference type="InterPro" id="IPR013221">
    <property type="entry name" value="Mur_ligase_cen"/>
</dbReference>
<dbReference type="SUPFAM" id="SSF51984">
    <property type="entry name" value="MurCD N-terminal domain"/>
    <property type="match status" value="1"/>
</dbReference>
<comment type="pathway">
    <text evidence="2 7 8">Cell wall biogenesis; peptidoglycan biosynthesis.</text>
</comment>
<comment type="catalytic activity">
    <reaction evidence="7 8">
        <text>UDP-N-acetyl-alpha-D-muramoyl-L-alanine + D-glutamate + ATP = UDP-N-acetyl-alpha-D-muramoyl-L-alanyl-D-glutamate + ADP + phosphate + H(+)</text>
        <dbReference type="Rhea" id="RHEA:16429"/>
        <dbReference type="ChEBI" id="CHEBI:15378"/>
        <dbReference type="ChEBI" id="CHEBI:29986"/>
        <dbReference type="ChEBI" id="CHEBI:30616"/>
        <dbReference type="ChEBI" id="CHEBI:43474"/>
        <dbReference type="ChEBI" id="CHEBI:83898"/>
        <dbReference type="ChEBI" id="CHEBI:83900"/>
        <dbReference type="ChEBI" id="CHEBI:456216"/>
        <dbReference type="EC" id="6.3.2.9"/>
    </reaction>
</comment>
<dbReference type="PANTHER" id="PTHR43692">
    <property type="entry name" value="UDP-N-ACETYLMURAMOYLALANINE--D-GLUTAMATE LIGASE"/>
    <property type="match status" value="1"/>
</dbReference>
<keyword evidence="4 7" id="KW-0436">Ligase</keyword>
<dbReference type="NCBIfam" id="TIGR01087">
    <property type="entry name" value="murD"/>
    <property type="match status" value="1"/>
</dbReference>
<proteinExistence type="inferred from homology"/>
<feature type="domain" description="Mur ligase central" evidence="10">
    <location>
        <begin position="117"/>
        <end position="291"/>
    </location>
</feature>
<dbReference type="UniPathway" id="UPA00219"/>
<evidence type="ECO:0000256" key="4">
    <source>
        <dbReference type="ARBA" id="ARBA00022598"/>
    </source>
</evidence>
<keyword evidence="12" id="KW-1185">Reference proteome</keyword>
<dbReference type="SUPFAM" id="SSF53623">
    <property type="entry name" value="MurD-like peptide ligases, catalytic domain"/>
    <property type="match status" value="1"/>
</dbReference>
<dbReference type="Gene3D" id="3.40.50.720">
    <property type="entry name" value="NAD(P)-binding Rossmann-like Domain"/>
    <property type="match status" value="1"/>
</dbReference>
<accession>A0A094IMX2</accession>
<evidence type="ECO:0000259" key="10">
    <source>
        <dbReference type="Pfam" id="PF08245"/>
    </source>
</evidence>
<evidence type="ECO:0000259" key="9">
    <source>
        <dbReference type="Pfam" id="PF02875"/>
    </source>
</evidence>
<evidence type="ECO:0000256" key="6">
    <source>
        <dbReference type="ARBA" id="ARBA00022840"/>
    </source>
</evidence>
<keyword evidence="7 8" id="KW-0133">Cell shape</keyword>
<dbReference type="AlphaFoldDB" id="A0A094IMX2"/>
<comment type="caution">
    <text evidence="11">The sequence shown here is derived from an EMBL/GenBank/DDBJ whole genome shotgun (WGS) entry which is preliminary data.</text>
</comment>
<sequence>MSYLAALDNYDSIGVVGLGQSGLSCVRFLLQQGLRPVVFDTREQPPAPALQLVQEAGLKLFTGVLDIAEVLACDLLVVSPGLDLRNPALQMAADADIPLVGDADIFAQYAQAPVLGITGSNGKSTVTKLTAELLSAAGKKVAMGGNIGIPMLDVLAADVDVYVLELSSFQLDTMHDLRLHAAALLNISDDHLDRYASRAHYVQSKHRIYNNASTGIWNRDQRLTAPDHLAFEQQLSFGSDSAELEVPGLFGLEFDDSEATLYYRDQALLRASELKLSGVHNLLNIQAALALVQTLGIEPQTVLDAVRNFTGLPHRCELVAEAAGVRWVNDSKATNIGAAEAAIQGLRPLVQGKLILIAGGDGKGADFSVFRTALKQVDELIVLGRDAERVAQHYAGTAIRVSDMSQAVAAAAQQAIEHSTVLLAPACASLDMYKNYEQRGEMFKAAVLAQVAEVTHG</sequence>
<dbReference type="Pfam" id="PF08245">
    <property type="entry name" value="Mur_ligase_M"/>
    <property type="match status" value="1"/>
</dbReference>
<comment type="function">
    <text evidence="7 8">Cell wall formation. Catalyzes the addition of glutamate to the nucleotide precursor UDP-N-acetylmuramoyl-L-alanine (UMA).</text>
</comment>
<dbReference type="Proteomes" id="UP000053718">
    <property type="component" value="Unassembled WGS sequence"/>
</dbReference>
<keyword evidence="3 7" id="KW-0963">Cytoplasm</keyword>
<evidence type="ECO:0000256" key="7">
    <source>
        <dbReference type="HAMAP-Rule" id="MF_00639"/>
    </source>
</evidence>
<organism evidence="11 12">
    <name type="scientific">Pseudidiomarina atlantica</name>
    <dbReference type="NCBI Taxonomy" id="1517416"/>
    <lineage>
        <taxon>Bacteria</taxon>
        <taxon>Pseudomonadati</taxon>
        <taxon>Pseudomonadota</taxon>
        <taxon>Gammaproteobacteria</taxon>
        <taxon>Alteromonadales</taxon>
        <taxon>Idiomarinaceae</taxon>
        <taxon>Pseudidiomarina</taxon>
    </lineage>
</organism>
<feature type="binding site" evidence="7">
    <location>
        <begin position="119"/>
        <end position="125"/>
    </location>
    <ligand>
        <name>ATP</name>
        <dbReference type="ChEBI" id="CHEBI:30616"/>
    </ligand>
</feature>
<dbReference type="OrthoDB" id="9809796at2"/>
<dbReference type="SUPFAM" id="SSF53244">
    <property type="entry name" value="MurD-like peptide ligases, peptide-binding domain"/>
    <property type="match status" value="1"/>
</dbReference>
<dbReference type="EC" id="6.3.2.9" evidence="7 8"/>
<comment type="subcellular location">
    <subcellularLocation>
        <location evidence="1 7 8">Cytoplasm</location>
    </subcellularLocation>
</comment>
<dbReference type="InterPro" id="IPR036615">
    <property type="entry name" value="Mur_ligase_C_dom_sf"/>
</dbReference>
<dbReference type="PANTHER" id="PTHR43692:SF1">
    <property type="entry name" value="UDP-N-ACETYLMURAMOYLALANINE--D-GLUTAMATE LIGASE"/>
    <property type="match status" value="1"/>
</dbReference>
<dbReference type="InterPro" id="IPR004101">
    <property type="entry name" value="Mur_ligase_C"/>
</dbReference>
<dbReference type="GO" id="GO:0071555">
    <property type="term" value="P:cell wall organization"/>
    <property type="evidence" value="ECO:0007669"/>
    <property type="project" value="UniProtKB-KW"/>
</dbReference>
<keyword evidence="5 7" id="KW-0547">Nucleotide-binding</keyword>
<comment type="similarity">
    <text evidence="7">Belongs to the MurCDEF family.</text>
</comment>
<dbReference type="Pfam" id="PF02875">
    <property type="entry name" value="Mur_ligase_C"/>
    <property type="match status" value="1"/>
</dbReference>
<dbReference type="GO" id="GO:0005737">
    <property type="term" value="C:cytoplasm"/>
    <property type="evidence" value="ECO:0007669"/>
    <property type="project" value="UniProtKB-SubCell"/>
</dbReference>
<dbReference type="RefSeq" id="WP_034731338.1">
    <property type="nucleotide sequence ID" value="NZ_JPIN01000005.1"/>
</dbReference>
<evidence type="ECO:0000256" key="3">
    <source>
        <dbReference type="ARBA" id="ARBA00022490"/>
    </source>
</evidence>
<dbReference type="HAMAP" id="MF_00639">
    <property type="entry name" value="MurD"/>
    <property type="match status" value="1"/>
</dbReference>
<name>A0A094IMX2_9GAMM</name>
<evidence type="ECO:0000256" key="8">
    <source>
        <dbReference type="RuleBase" id="RU003664"/>
    </source>
</evidence>
<dbReference type="InterPro" id="IPR005762">
    <property type="entry name" value="MurD"/>
</dbReference>
<dbReference type="EMBL" id="JPIN01000005">
    <property type="protein sequence ID" value="KFZ29045.1"/>
    <property type="molecule type" value="Genomic_DNA"/>
</dbReference>
<keyword evidence="6 7" id="KW-0067">ATP-binding</keyword>
<keyword evidence="7 8" id="KW-0573">Peptidoglycan synthesis</keyword>
<dbReference type="InterPro" id="IPR036565">
    <property type="entry name" value="Mur-like_cat_sf"/>
</dbReference>
<dbReference type="GO" id="GO:0005524">
    <property type="term" value="F:ATP binding"/>
    <property type="evidence" value="ECO:0007669"/>
    <property type="project" value="UniProtKB-UniRule"/>
</dbReference>
<dbReference type="Gene3D" id="3.90.190.20">
    <property type="entry name" value="Mur ligase, C-terminal domain"/>
    <property type="match status" value="1"/>
</dbReference>
<evidence type="ECO:0000313" key="12">
    <source>
        <dbReference type="Proteomes" id="UP000053718"/>
    </source>
</evidence>